<keyword evidence="3" id="KW-0731">Sigma factor</keyword>
<dbReference type="InterPro" id="IPR036388">
    <property type="entry name" value="WH-like_DNA-bd_sf"/>
</dbReference>
<protein>
    <submittedName>
        <fullName evidence="7">RNA polymerase sigma-70 factor (ECF subfamily)</fullName>
    </submittedName>
</protein>
<dbReference type="GO" id="GO:0006352">
    <property type="term" value="P:DNA-templated transcription initiation"/>
    <property type="evidence" value="ECO:0007669"/>
    <property type="project" value="InterPro"/>
</dbReference>
<dbReference type="InterPro" id="IPR013324">
    <property type="entry name" value="RNA_pol_sigma_r3/r4-like"/>
</dbReference>
<accession>A0AAE4BU61</accession>
<dbReference type="InterPro" id="IPR013249">
    <property type="entry name" value="RNA_pol_sigma70_r4_t2"/>
</dbReference>
<comment type="similarity">
    <text evidence="1">Belongs to the sigma-70 factor family. ECF subfamily.</text>
</comment>
<dbReference type="InterPro" id="IPR014284">
    <property type="entry name" value="RNA_pol_sigma-70_dom"/>
</dbReference>
<keyword evidence="8" id="KW-1185">Reference proteome</keyword>
<proteinExistence type="inferred from homology"/>
<dbReference type="NCBIfam" id="TIGR02937">
    <property type="entry name" value="sigma70-ECF"/>
    <property type="match status" value="1"/>
</dbReference>
<evidence type="ECO:0000313" key="7">
    <source>
        <dbReference type="EMBL" id="MDR6241466.1"/>
    </source>
</evidence>
<dbReference type="GO" id="GO:0003677">
    <property type="term" value="F:DNA binding"/>
    <property type="evidence" value="ECO:0007669"/>
    <property type="project" value="InterPro"/>
</dbReference>
<dbReference type="Pfam" id="PF04542">
    <property type="entry name" value="Sigma70_r2"/>
    <property type="match status" value="1"/>
</dbReference>
<dbReference type="RefSeq" id="WP_309942266.1">
    <property type="nucleotide sequence ID" value="NZ_AP025306.1"/>
</dbReference>
<evidence type="ECO:0000256" key="4">
    <source>
        <dbReference type="ARBA" id="ARBA00023163"/>
    </source>
</evidence>
<evidence type="ECO:0000313" key="8">
    <source>
        <dbReference type="Proteomes" id="UP001185092"/>
    </source>
</evidence>
<evidence type="ECO:0000256" key="3">
    <source>
        <dbReference type="ARBA" id="ARBA00023082"/>
    </source>
</evidence>
<dbReference type="InterPro" id="IPR039425">
    <property type="entry name" value="RNA_pol_sigma-70-like"/>
</dbReference>
<dbReference type="EMBL" id="JAVDQD010000008">
    <property type="protein sequence ID" value="MDR6241466.1"/>
    <property type="molecule type" value="Genomic_DNA"/>
</dbReference>
<dbReference type="InterPro" id="IPR013325">
    <property type="entry name" value="RNA_pol_sigma_r2"/>
</dbReference>
<gene>
    <name evidence="7" type="ORF">HNQ88_004553</name>
</gene>
<name>A0AAE4BU61_9BACT</name>
<dbReference type="SUPFAM" id="SSF88659">
    <property type="entry name" value="Sigma3 and sigma4 domains of RNA polymerase sigma factors"/>
    <property type="match status" value="1"/>
</dbReference>
<dbReference type="AlphaFoldDB" id="A0AAE4BU61"/>
<dbReference type="GO" id="GO:0016987">
    <property type="term" value="F:sigma factor activity"/>
    <property type="evidence" value="ECO:0007669"/>
    <property type="project" value="UniProtKB-KW"/>
</dbReference>
<dbReference type="Gene3D" id="1.10.1740.10">
    <property type="match status" value="1"/>
</dbReference>
<dbReference type="Pfam" id="PF08281">
    <property type="entry name" value="Sigma70_r4_2"/>
    <property type="match status" value="1"/>
</dbReference>
<comment type="caution">
    <text evidence="7">The sequence shown here is derived from an EMBL/GenBank/DDBJ whole genome shotgun (WGS) entry which is preliminary data.</text>
</comment>
<reference evidence="7" key="1">
    <citation type="submission" date="2023-07" db="EMBL/GenBank/DDBJ databases">
        <title>Genomic Encyclopedia of Type Strains, Phase IV (KMG-IV): sequencing the most valuable type-strain genomes for metagenomic binning, comparative biology and taxonomic classification.</title>
        <authorList>
            <person name="Goeker M."/>
        </authorList>
    </citation>
    <scope>NUCLEOTIDE SEQUENCE</scope>
    <source>
        <strain evidence="7">DSM 26174</strain>
    </source>
</reference>
<evidence type="ECO:0000256" key="2">
    <source>
        <dbReference type="ARBA" id="ARBA00023015"/>
    </source>
</evidence>
<evidence type="ECO:0000259" key="5">
    <source>
        <dbReference type="Pfam" id="PF04542"/>
    </source>
</evidence>
<sequence length="184" mass="21822">MNTTEHTDVFLFGKIEKGCQGAFNIFFHRHYQQLIELSFGLIRCRPSSEEVVNEKFMHIWENRHLLQNVETPLAYMRRVVRNGSLDRLKKNAYKNVHLDEVKHVADTNCVEGQIHFEELYVNLKELINQLPPRRKMIYNLNKFEGLPYQKIADKLGISVHTVQKQMSLATDFMEKEFEKFREHG</sequence>
<dbReference type="CDD" id="cd06171">
    <property type="entry name" value="Sigma70_r4"/>
    <property type="match status" value="1"/>
</dbReference>
<dbReference type="Gene3D" id="1.10.10.10">
    <property type="entry name" value="Winged helix-like DNA-binding domain superfamily/Winged helix DNA-binding domain"/>
    <property type="match status" value="1"/>
</dbReference>
<dbReference type="PANTHER" id="PTHR43133">
    <property type="entry name" value="RNA POLYMERASE ECF-TYPE SIGMA FACTO"/>
    <property type="match status" value="1"/>
</dbReference>
<dbReference type="SUPFAM" id="SSF88946">
    <property type="entry name" value="Sigma2 domain of RNA polymerase sigma factors"/>
    <property type="match status" value="1"/>
</dbReference>
<dbReference type="PANTHER" id="PTHR43133:SF46">
    <property type="entry name" value="RNA POLYMERASE SIGMA-70 FACTOR ECF SUBFAMILY"/>
    <property type="match status" value="1"/>
</dbReference>
<keyword evidence="4" id="KW-0804">Transcription</keyword>
<evidence type="ECO:0000256" key="1">
    <source>
        <dbReference type="ARBA" id="ARBA00010641"/>
    </source>
</evidence>
<keyword evidence="2" id="KW-0805">Transcription regulation</keyword>
<evidence type="ECO:0000259" key="6">
    <source>
        <dbReference type="Pfam" id="PF08281"/>
    </source>
</evidence>
<feature type="domain" description="RNA polymerase sigma-70 region 2" evidence="5">
    <location>
        <begin position="27"/>
        <end position="92"/>
    </location>
</feature>
<feature type="domain" description="RNA polymerase sigma factor 70 region 4 type 2" evidence="6">
    <location>
        <begin position="122"/>
        <end position="169"/>
    </location>
</feature>
<dbReference type="Proteomes" id="UP001185092">
    <property type="component" value="Unassembled WGS sequence"/>
</dbReference>
<dbReference type="InterPro" id="IPR007627">
    <property type="entry name" value="RNA_pol_sigma70_r2"/>
</dbReference>
<organism evidence="7 8">
    <name type="scientific">Aureibacter tunicatorum</name>
    <dbReference type="NCBI Taxonomy" id="866807"/>
    <lineage>
        <taxon>Bacteria</taxon>
        <taxon>Pseudomonadati</taxon>
        <taxon>Bacteroidota</taxon>
        <taxon>Cytophagia</taxon>
        <taxon>Cytophagales</taxon>
        <taxon>Persicobacteraceae</taxon>
        <taxon>Aureibacter</taxon>
    </lineage>
</organism>